<feature type="region of interest" description="Disordered" evidence="6">
    <location>
        <begin position="364"/>
        <end position="386"/>
    </location>
</feature>
<dbReference type="SUPFAM" id="SSF50978">
    <property type="entry name" value="WD40 repeat-like"/>
    <property type="match status" value="1"/>
</dbReference>
<comment type="subcellular location">
    <subcellularLocation>
        <location evidence="1">Nucleus</location>
    </subcellularLocation>
</comment>
<evidence type="ECO:0000256" key="3">
    <source>
        <dbReference type="ARBA" id="ARBA00008845"/>
    </source>
</evidence>
<dbReference type="GO" id="GO:0080008">
    <property type="term" value="C:Cul4-RING E3 ubiquitin ligase complex"/>
    <property type="evidence" value="ECO:0007669"/>
    <property type="project" value="TreeGrafter"/>
</dbReference>
<dbReference type="InterPro" id="IPR033270">
    <property type="entry name" value="VPRBP/DCAF1"/>
</dbReference>
<comment type="pathway">
    <text evidence="2">Protein modification; protein ubiquitination.</text>
</comment>
<feature type="compositionally biased region" description="Acidic residues" evidence="6">
    <location>
        <begin position="1491"/>
        <end position="1520"/>
    </location>
</feature>
<feature type="compositionally biased region" description="Acidic residues" evidence="6">
    <location>
        <begin position="1"/>
        <end position="10"/>
    </location>
</feature>
<keyword evidence="5" id="KW-0539">Nucleus</keyword>
<evidence type="ECO:0000256" key="1">
    <source>
        <dbReference type="ARBA" id="ARBA00004123"/>
    </source>
</evidence>
<dbReference type="InterPro" id="IPR036322">
    <property type="entry name" value="WD40_repeat_dom_sf"/>
</dbReference>
<dbReference type="PANTHER" id="PTHR13129:SF4">
    <property type="entry name" value="DDB1- AND CUL4-ASSOCIATED FACTOR 1"/>
    <property type="match status" value="1"/>
</dbReference>
<dbReference type="GO" id="GO:0005634">
    <property type="term" value="C:nucleus"/>
    <property type="evidence" value="ECO:0007669"/>
    <property type="project" value="UniProtKB-SubCell"/>
</dbReference>
<feature type="compositionally biased region" description="Low complexity" evidence="6">
    <location>
        <begin position="11"/>
        <end position="29"/>
    </location>
</feature>
<dbReference type="GO" id="GO:0016567">
    <property type="term" value="P:protein ubiquitination"/>
    <property type="evidence" value="ECO:0007669"/>
    <property type="project" value="InterPro"/>
</dbReference>
<name>A0A8X6YFD5_9ARAC</name>
<proteinExistence type="inferred from homology"/>
<organism evidence="7 8">
    <name type="scientific">Trichonephila inaurata madagascariensis</name>
    <dbReference type="NCBI Taxonomy" id="2747483"/>
    <lineage>
        <taxon>Eukaryota</taxon>
        <taxon>Metazoa</taxon>
        <taxon>Ecdysozoa</taxon>
        <taxon>Arthropoda</taxon>
        <taxon>Chelicerata</taxon>
        <taxon>Arachnida</taxon>
        <taxon>Araneae</taxon>
        <taxon>Araneomorphae</taxon>
        <taxon>Entelegynae</taxon>
        <taxon>Araneoidea</taxon>
        <taxon>Nephilidae</taxon>
        <taxon>Trichonephila</taxon>
        <taxon>Trichonephila inaurata</taxon>
    </lineage>
</organism>
<evidence type="ECO:0008006" key="9">
    <source>
        <dbReference type="Google" id="ProtNLM"/>
    </source>
</evidence>
<evidence type="ECO:0000256" key="4">
    <source>
        <dbReference type="ARBA" id="ARBA00022786"/>
    </source>
</evidence>
<comment type="caution">
    <text evidence="7">The sequence shown here is derived from an EMBL/GenBank/DDBJ whole genome shotgun (WGS) entry which is preliminary data.</text>
</comment>
<dbReference type="InterPro" id="IPR006594">
    <property type="entry name" value="LisH"/>
</dbReference>
<feature type="region of interest" description="Disordered" evidence="6">
    <location>
        <begin position="111"/>
        <end position="137"/>
    </location>
</feature>
<feature type="compositionally biased region" description="Polar residues" evidence="6">
    <location>
        <begin position="1525"/>
        <end position="1542"/>
    </location>
</feature>
<feature type="region of interest" description="Disordered" evidence="6">
    <location>
        <begin position="1489"/>
        <end position="1542"/>
    </location>
</feature>
<protein>
    <recommendedName>
        <fullName evidence="9">LisH domain-containing protein</fullName>
    </recommendedName>
</protein>
<dbReference type="EMBL" id="BMAV01018723">
    <property type="protein sequence ID" value="GFY71288.1"/>
    <property type="molecule type" value="Genomic_DNA"/>
</dbReference>
<evidence type="ECO:0000313" key="8">
    <source>
        <dbReference type="Proteomes" id="UP000886998"/>
    </source>
</evidence>
<dbReference type="SMART" id="SM00667">
    <property type="entry name" value="LisH"/>
    <property type="match status" value="1"/>
</dbReference>
<dbReference type="InterPro" id="IPR016024">
    <property type="entry name" value="ARM-type_fold"/>
</dbReference>
<keyword evidence="8" id="KW-1185">Reference proteome</keyword>
<sequence length="1556" mass="175366">MSDSDSDMDLNSESSGYSSQSSRSGSPNSTISSKECRKLKNVMKRIRTVDKDIKKFESLILNHKTGAHTEGYKSSLKRSRKTRETLVRELQFLAPCTVPDCPDHFSALAGSFNTRKNPQSEEIKSKLKISKTQKRKDNQDDFVFPKKTVRPNSPIKTPEPHKNFEYKMQSVEEVKRLLSLWDEQNESGQDVTSTLMKLAEIIEKETEVFLKKDPDPFDNRHPSRLQPDCTLGHILKIFFRNEKIVDEIVKVYCQRDVLELNIASCRLLLDILPGLETLVFEEEGFVPRLLHWAEYAPNPLQSYATGLLAAAMDSQDIAGKYKEKNAYFVPLMLRRLHALSKKFLKSEKLDGHVPERPFAGIGGNSNAVEDNLKNNSRKGKKRKLDENMRYSPYPETKLKYQNSNSKVSPVKANILNDGSNSSWVELEHYVIGSFQVYPLNIAVEQRFILEYLTPMGEYQDLLGHIVEEKALPLIMKYIDLNQNSDVRLAFEALKYLASLLCHKKIAIEFLNTGGLQLLLKVPFPSVAATGVSICLYYLAHIEEAMEKICFSLSSLIPELVSYALWLLECSHDSSRCHASVFFGFGFQFRVILENFDHQDGLRKLFNAMSTLDIFVSENADDLLDNDDQVFANRQTTRHVCGALQRYFEAHLVLELDRQLSSSGRGEPPGSEKKPYKAIDLSTETIDRHIENWRESLSPNTTWKPVEKLIGLQGIKFLLDLINSYSNISYSGRADTVKGALDVLKVCSLTTPVQLLFCENVTSSSSMHITGFDTLLMSACGEVMPVPDIQRCALKTIINCVCTKIPQQDKTGSIDIRVDSSKSTPKKKLSRSIEECLNKLYKCIRTKNGIIILINLLSTKTPLTDADSIRALACQALCGLARSETVKQIISKLPLITDGQLFDLMKEPVLQDKGQYHVEFCKYGFQLIERVTGAPISNGSGSSMLNINKSEIVAHTKIVYNKAQLLHLIAEHLQSMGFHETVSTLKREMVEKQIRPLSAINSSATPNKSSAIGSPLVRKFRNAEIVNSPSSQSSPSVTSIPPPSVPLKIVVNKKMQTPESKPPTSRLQKPPTCSGNYVQTPALRKQGSAFPYTESQQSISLDSIVTEYLRKQHALCKNPMLACPPFDLFVPHKCPEPKYKQSADLNCLLRIQKKELGISGGGYNGAALDRKLMYGRFRLVRSLRDEDGSFSCCSFLNFGTDKPRPRILTGMYVNSSATIMKIFNINSGEEEHKKEGIWNVSHVETSKFEPMLITVDLERSTSSLWHANENFDLIHNFEDFMFLEFAKTTSNRAVGTKYQSAVMLDIPTCTVLDEFSNQGLGNGYNNNRATFDYTDELILSEGLIFDVRSKNIIHKLDKFNSNFNGIFHPNGREIVCNTEVWDIRTFKLLRTVVGLDQCKITFNQPGTILYGVYNAPDYDEKMNCFYTFDACDYSPIATVNVKRQVFHLAVDSSERYISTVESQFQDYDQFFPPAPGVNCVCRLYEIGRTKEGDEDGESDSEEETDDEDDDDDEDEEDDTDRDDNGQNDTEITLYSDDSSGSSVETLFSLNTSLGELT</sequence>
<evidence type="ECO:0000313" key="7">
    <source>
        <dbReference type="EMBL" id="GFY71288.1"/>
    </source>
</evidence>
<reference evidence="7" key="1">
    <citation type="submission" date="2020-08" db="EMBL/GenBank/DDBJ databases">
        <title>Multicomponent nature underlies the extraordinary mechanical properties of spider dragline silk.</title>
        <authorList>
            <person name="Kono N."/>
            <person name="Nakamura H."/>
            <person name="Mori M."/>
            <person name="Yoshida Y."/>
            <person name="Ohtoshi R."/>
            <person name="Malay A.D."/>
            <person name="Moran D.A.P."/>
            <person name="Tomita M."/>
            <person name="Numata K."/>
            <person name="Arakawa K."/>
        </authorList>
    </citation>
    <scope>NUCLEOTIDE SEQUENCE</scope>
</reference>
<dbReference type="PROSITE" id="PS50896">
    <property type="entry name" value="LISH"/>
    <property type="match status" value="1"/>
</dbReference>
<evidence type="ECO:0000256" key="2">
    <source>
        <dbReference type="ARBA" id="ARBA00004906"/>
    </source>
</evidence>
<dbReference type="Gene3D" id="1.25.10.10">
    <property type="entry name" value="Leucine-rich Repeat Variant"/>
    <property type="match status" value="1"/>
</dbReference>
<accession>A0A8X6YFD5</accession>
<dbReference type="SUPFAM" id="SSF48371">
    <property type="entry name" value="ARM repeat"/>
    <property type="match status" value="1"/>
</dbReference>
<evidence type="ECO:0000256" key="6">
    <source>
        <dbReference type="SAM" id="MobiDB-lite"/>
    </source>
</evidence>
<gene>
    <name evidence="7" type="primary">DCAF1</name>
    <name evidence="7" type="ORF">TNIN_116861</name>
</gene>
<dbReference type="PANTHER" id="PTHR13129">
    <property type="entry name" value="VPRBP PROTEIN-RELATED"/>
    <property type="match status" value="1"/>
</dbReference>
<evidence type="ECO:0000256" key="5">
    <source>
        <dbReference type="ARBA" id="ARBA00023242"/>
    </source>
</evidence>
<comment type="similarity">
    <text evidence="3">Belongs to the VPRBP/DCAF1 family.</text>
</comment>
<dbReference type="InterPro" id="IPR011989">
    <property type="entry name" value="ARM-like"/>
</dbReference>
<dbReference type="Gene3D" id="2.130.10.10">
    <property type="entry name" value="YVTN repeat-like/Quinoprotein amine dehydrogenase"/>
    <property type="match status" value="1"/>
</dbReference>
<feature type="region of interest" description="Disordered" evidence="6">
    <location>
        <begin position="1"/>
        <end position="37"/>
    </location>
</feature>
<dbReference type="OrthoDB" id="27563at2759"/>
<dbReference type="Proteomes" id="UP000886998">
    <property type="component" value="Unassembled WGS sequence"/>
</dbReference>
<keyword evidence="4" id="KW-0833">Ubl conjugation pathway</keyword>
<dbReference type="InterPro" id="IPR015943">
    <property type="entry name" value="WD40/YVTN_repeat-like_dom_sf"/>
</dbReference>